<accession>A0A6A7MZ78</accession>
<feature type="transmembrane region" description="Helical" evidence="6">
    <location>
        <begin position="775"/>
        <end position="795"/>
    </location>
</feature>
<dbReference type="GO" id="GO:0022857">
    <property type="term" value="F:transmembrane transporter activity"/>
    <property type="evidence" value="ECO:0007669"/>
    <property type="project" value="TreeGrafter"/>
</dbReference>
<evidence type="ECO:0000256" key="2">
    <source>
        <dbReference type="ARBA" id="ARBA00022475"/>
    </source>
</evidence>
<feature type="domain" description="ABC3 transporter permease C-terminal" evidence="7">
    <location>
        <begin position="694"/>
        <end position="805"/>
    </location>
</feature>
<evidence type="ECO:0000313" key="10">
    <source>
        <dbReference type="Proteomes" id="UP000440498"/>
    </source>
</evidence>
<keyword evidence="10" id="KW-1185">Reference proteome</keyword>
<evidence type="ECO:0000259" key="8">
    <source>
        <dbReference type="Pfam" id="PF12704"/>
    </source>
</evidence>
<evidence type="ECO:0000256" key="3">
    <source>
        <dbReference type="ARBA" id="ARBA00022692"/>
    </source>
</evidence>
<evidence type="ECO:0000256" key="6">
    <source>
        <dbReference type="SAM" id="Phobius"/>
    </source>
</evidence>
<keyword evidence="4 6" id="KW-1133">Transmembrane helix</keyword>
<feature type="transmembrane region" description="Helical" evidence="6">
    <location>
        <begin position="441"/>
        <end position="462"/>
    </location>
</feature>
<evidence type="ECO:0000256" key="5">
    <source>
        <dbReference type="ARBA" id="ARBA00023136"/>
    </source>
</evidence>
<dbReference type="InterPro" id="IPR003838">
    <property type="entry name" value="ABC3_permease_C"/>
</dbReference>
<reference evidence="9 10" key="1">
    <citation type="submission" date="2019-10" db="EMBL/GenBank/DDBJ databases">
        <title>Two novel species isolated from a subtropical stream in China.</title>
        <authorList>
            <person name="Lu H."/>
        </authorList>
    </citation>
    <scope>NUCLEOTIDE SEQUENCE [LARGE SCALE GENOMIC DNA]</scope>
    <source>
        <strain evidence="9 10">FT29W</strain>
    </source>
</reference>
<feature type="transmembrane region" description="Helical" evidence="6">
    <location>
        <begin position="21"/>
        <end position="41"/>
    </location>
</feature>
<evidence type="ECO:0000256" key="4">
    <source>
        <dbReference type="ARBA" id="ARBA00022989"/>
    </source>
</evidence>
<dbReference type="Pfam" id="PF12704">
    <property type="entry name" value="MacB_PCD"/>
    <property type="match status" value="1"/>
</dbReference>
<keyword evidence="5 6" id="KW-0472">Membrane</keyword>
<keyword evidence="2" id="KW-1003">Cell membrane</keyword>
<dbReference type="InterPro" id="IPR025857">
    <property type="entry name" value="MacB_PCD"/>
</dbReference>
<dbReference type="RefSeq" id="WP_152837475.1">
    <property type="nucleotide sequence ID" value="NZ_WHUG01000002.1"/>
</dbReference>
<comment type="caution">
    <text evidence="9">The sequence shown here is derived from an EMBL/GenBank/DDBJ whole genome shotgun (WGS) entry which is preliminary data.</text>
</comment>
<dbReference type="AlphaFoldDB" id="A0A6A7MZ78"/>
<protein>
    <submittedName>
        <fullName evidence="9">FtsX-like permease family protein</fullName>
    </submittedName>
</protein>
<evidence type="ECO:0000256" key="1">
    <source>
        <dbReference type="ARBA" id="ARBA00004651"/>
    </source>
</evidence>
<feature type="transmembrane region" description="Helical" evidence="6">
    <location>
        <begin position="691"/>
        <end position="715"/>
    </location>
</feature>
<evidence type="ECO:0000313" key="9">
    <source>
        <dbReference type="EMBL" id="MQA38055.1"/>
    </source>
</evidence>
<proteinExistence type="predicted"/>
<keyword evidence="3 6" id="KW-0812">Transmembrane</keyword>
<sequence length="813" mass="88285">MKLGDFRIGWRTLIQEPAYTLAVVLGLGVGLAAGLLLLGFVRYSMEYNAHIPDVDSIYVVKQYYNVDPSEPLHEVAPMFLREAALKVPGVTDATSYIPARPESDPLTVRIGSKILRVGGLTVLPGFPLTLGLKAVQGDLSALDKPNLFVITEDAALRLFGTRDALGRTMLNEGNTLQVGAVVRTPPSNTTIPFEVLFGVNSVVAGKDIRHEMLTGERGWMGKLLIRVRPGASLTAIRDRLQQVVDTTPSVQRFPPETRERLGKRRAIELVLSPLRDSYFDYKLADSPMSKTHERGNPVVVAGIAAVAVLILALAAINYLNLTTVRVLRRQREVAMRKVLGAGVGQLMRQFLVESLMVSTAATLLGLLLAWLALPMFSQLVNRHLESLFSLSNILAAFGIGALLGVVTAIYPAWVALRVHPTQVLAGRPDTESRGSMQWRRVLTVVQVATAMAFASVTIAVAWQTDYAMHASPGFDPAPLVIVDMPGRVRDQPQARGLYTALSAQPGVESVAISEDPVGRLDWAWSRELKRPGGAVAMMEMKSVSANFFETYHINAVAGRLFQAGLDKEDDNVPVLLNAVAVRELGFASNEAAIGETVLFTGFDDKVIAKRIVGVVPELRFHSLREAPRATAYELWTAGSVLSVRTKGSPADVELAVQRLWPSYFPDAVSKTHRASDVLAVNYAEDARVAKLLAIATVIALVIAAFGTYVLAANTVQRRAKEIVLRKLHGAKRGDIGLLVVREIGALTLIAAAIALPLAGLAINRYLASFTEHAPIGYWTMLFALALTLIVALIAITRHTWIAMRMVPAEALRT</sequence>
<feature type="domain" description="ABC3 transporter permease C-terminal" evidence="7">
    <location>
        <begin position="305"/>
        <end position="420"/>
    </location>
</feature>
<feature type="transmembrane region" description="Helical" evidence="6">
    <location>
        <begin position="355"/>
        <end position="373"/>
    </location>
</feature>
<feature type="transmembrane region" description="Helical" evidence="6">
    <location>
        <begin position="735"/>
        <end position="755"/>
    </location>
</feature>
<name>A0A6A7MZ78_9BURK</name>
<dbReference type="PANTHER" id="PTHR30572">
    <property type="entry name" value="MEMBRANE COMPONENT OF TRANSPORTER-RELATED"/>
    <property type="match status" value="1"/>
</dbReference>
<dbReference type="InterPro" id="IPR050250">
    <property type="entry name" value="Macrolide_Exporter_MacB"/>
</dbReference>
<dbReference type="PANTHER" id="PTHR30572:SF18">
    <property type="entry name" value="ABC-TYPE MACROLIDE FAMILY EXPORT SYSTEM PERMEASE COMPONENT 2"/>
    <property type="match status" value="1"/>
</dbReference>
<feature type="transmembrane region" description="Helical" evidence="6">
    <location>
        <begin position="393"/>
        <end position="416"/>
    </location>
</feature>
<dbReference type="EMBL" id="WHUG01000002">
    <property type="protein sequence ID" value="MQA38055.1"/>
    <property type="molecule type" value="Genomic_DNA"/>
</dbReference>
<organism evidence="9 10">
    <name type="scientific">Rugamonas aquatica</name>
    <dbReference type="NCBI Taxonomy" id="2743357"/>
    <lineage>
        <taxon>Bacteria</taxon>
        <taxon>Pseudomonadati</taxon>
        <taxon>Pseudomonadota</taxon>
        <taxon>Betaproteobacteria</taxon>
        <taxon>Burkholderiales</taxon>
        <taxon>Oxalobacteraceae</taxon>
        <taxon>Telluria group</taxon>
        <taxon>Rugamonas</taxon>
    </lineage>
</organism>
<dbReference type="GO" id="GO:0005886">
    <property type="term" value="C:plasma membrane"/>
    <property type="evidence" value="ECO:0007669"/>
    <property type="project" value="UniProtKB-SubCell"/>
</dbReference>
<feature type="transmembrane region" description="Helical" evidence="6">
    <location>
        <begin position="298"/>
        <end position="321"/>
    </location>
</feature>
<evidence type="ECO:0000259" key="7">
    <source>
        <dbReference type="Pfam" id="PF02687"/>
    </source>
</evidence>
<dbReference type="Pfam" id="PF02687">
    <property type="entry name" value="FtsX"/>
    <property type="match status" value="2"/>
</dbReference>
<feature type="domain" description="MacB-like periplasmic core" evidence="8">
    <location>
        <begin position="20"/>
        <end position="242"/>
    </location>
</feature>
<comment type="subcellular location">
    <subcellularLocation>
        <location evidence="1">Cell membrane</location>
        <topology evidence="1">Multi-pass membrane protein</topology>
    </subcellularLocation>
</comment>
<dbReference type="Proteomes" id="UP000440498">
    <property type="component" value="Unassembled WGS sequence"/>
</dbReference>
<gene>
    <name evidence="9" type="ORF">GEV02_07830</name>
</gene>